<gene>
    <name evidence="1" type="ORF">T23_19690</name>
</gene>
<protein>
    <recommendedName>
        <fullName evidence="3">Mga helix-turn-helix domain-containing protein</fullName>
    </recommendedName>
</protein>
<evidence type="ECO:0000313" key="1">
    <source>
        <dbReference type="EMBL" id="BEH91867.1"/>
    </source>
</evidence>
<dbReference type="RefSeq" id="WP_338506673.1">
    <property type="nucleotide sequence ID" value="NZ_AP028127.1"/>
</dbReference>
<accession>A0ABN6ZDG2</accession>
<proteinExistence type="predicted"/>
<name>A0ABN6ZDG2_9FIRM</name>
<keyword evidence="2" id="KW-1185">Reference proteome</keyword>
<dbReference type="EMBL" id="AP028127">
    <property type="protein sequence ID" value="BEH91867.1"/>
    <property type="molecule type" value="Genomic_DNA"/>
</dbReference>
<reference evidence="1" key="1">
    <citation type="journal article" date="2024" name="Int. J. Syst. Evol. Microbiol.">
        <title>Turicibacter faecis sp. nov., isolated from faeces of heart failure mouse model.</title>
        <authorList>
            <person name="Imamura Y."/>
            <person name="Motooka D."/>
            <person name="Nakajima Y."/>
            <person name="Ito S."/>
            <person name="Kitakaze M."/>
            <person name="Iida T."/>
            <person name="Nakamura S."/>
        </authorList>
    </citation>
    <scope>NUCLEOTIDE SEQUENCE</scope>
    <source>
        <strain evidence="1">TC023</strain>
    </source>
</reference>
<organism evidence="1 2">
    <name type="scientific">Turicibacter faecis</name>
    <dbReference type="NCBI Taxonomy" id="2963365"/>
    <lineage>
        <taxon>Bacteria</taxon>
        <taxon>Bacillati</taxon>
        <taxon>Bacillota</taxon>
        <taxon>Erysipelotrichia</taxon>
        <taxon>Erysipelotrichales</taxon>
        <taxon>Turicibacteraceae</taxon>
        <taxon>Turicibacter</taxon>
    </lineage>
</organism>
<evidence type="ECO:0008006" key="3">
    <source>
        <dbReference type="Google" id="ProtNLM"/>
    </source>
</evidence>
<dbReference type="Proteomes" id="UP001432099">
    <property type="component" value="Chromosome"/>
</dbReference>
<evidence type="ECO:0000313" key="2">
    <source>
        <dbReference type="Proteomes" id="UP001432099"/>
    </source>
</evidence>
<sequence>MKFQKAIHRAEMFFNQYQKEPSVTRLNSFKRLHADLKSRSYLFNIKYLYTYQMLKGADVLPEWYMSLANTRFTELEKFFNSEFHKLLVEDNGQLEELNKFLIQRIAWIYQGKFRVYPTTPLDYLPLKLRLSVYIFLYQNEEDQKARCHLRSRIATSLARLGYLELANFYSVYNWLMAQDVTNTHFRESRHLIRSLQSQKYMSQSAKRLAKDGEDVSKVTELNYYYTQLLNPKNMKYDRAHVATIDLVTFYYEEYPQLKELGLPLKNYLRTHNKEEFYEAVAKQRMKFIRDAVKVPYTLREMIMTPIDQEQLIIYNYLLRIIV</sequence>